<evidence type="ECO:0000313" key="1">
    <source>
        <dbReference type="EMBL" id="MBD2608259.1"/>
    </source>
</evidence>
<gene>
    <name evidence="1" type="ORF">H6G81_28030</name>
</gene>
<name>A0ABR8GYN8_9CYAN</name>
<reference evidence="1 2" key="1">
    <citation type="journal article" date="2020" name="ISME J.">
        <title>Comparative genomics reveals insights into cyanobacterial evolution and habitat adaptation.</title>
        <authorList>
            <person name="Chen M.Y."/>
            <person name="Teng W.K."/>
            <person name="Zhao L."/>
            <person name="Hu C.X."/>
            <person name="Zhou Y.K."/>
            <person name="Han B.P."/>
            <person name="Song L.R."/>
            <person name="Shu W.S."/>
        </authorList>
    </citation>
    <scope>NUCLEOTIDE SEQUENCE [LARGE SCALE GENOMIC DNA]</scope>
    <source>
        <strain evidence="1 2">FACHB-248</strain>
    </source>
</reference>
<dbReference type="EMBL" id="JACJTA010000088">
    <property type="protein sequence ID" value="MBD2608259.1"/>
    <property type="molecule type" value="Genomic_DNA"/>
</dbReference>
<dbReference type="RefSeq" id="WP_144238434.1">
    <property type="nucleotide sequence ID" value="NZ_JACJTA010000088.1"/>
</dbReference>
<keyword evidence="2" id="KW-1185">Reference proteome</keyword>
<proteinExistence type="predicted"/>
<evidence type="ECO:0000313" key="2">
    <source>
        <dbReference type="Proteomes" id="UP000660380"/>
    </source>
</evidence>
<sequence length="61" mass="6639">MKPFAIALQIFILSVHAIALGCDRFKTGDVYDGIRLRTPNIHTLASCDRASVVIGLKQVIA</sequence>
<accession>A0ABR8GYN8</accession>
<organism evidence="1 2">
    <name type="scientific">Scytonema hofmannii FACHB-248</name>
    <dbReference type="NCBI Taxonomy" id="1842502"/>
    <lineage>
        <taxon>Bacteria</taxon>
        <taxon>Bacillati</taxon>
        <taxon>Cyanobacteriota</taxon>
        <taxon>Cyanophyceae</taxon>
        <taxon>Nostocales</taxon>
        <taxon>Scytonemataceae</taxon>
        <taxon>Scytonema</taxon>
    </lineage>
</organism>
<protein>
    <submittedName>
        <fullName evidence="1">Uncharacterized protein</fullName>
    </submittedName>
</protein>
<comment type="caution">
    <text evidence="1">The sequence shown here is derived from an EMBL/GenBank/DDBJ whole genome shotgun (WGS) entry which is preliminary data.</text>
</comment>
<dbReference type="PROSITE" id="PS51257">
    <property type="entry name" value="PROKAR_LIPOPROTEIN"/>
    <property type="match status" value="1"/>
</dbReference>
<dbReference type="Proteomes" id="UP000660380">
    <property type="component" value="Unassembled WGS sequence"/>
</dbReference>